<sequence>MTHPRRVAATVDGVNGVNYRFEKRSEPMSERQVCVPEASSKGCPHLRCVLHSWARA</sequence>
<evidence type="ECO:0000313" key="2">
    <source>
        <dbReference type="Proteomes" id="UP000234345"/>
    </source>
</evidence>
<dbReference type="Proteomes" id="UP000234345">
    <property type="component" value="Unassembled WGS sequence"/>
</dbReference>
<dbReference type="AlphaFoldDB" id="A0A7Z7J0P3"/>
<dbReference type="EMBL" id="OCZC01000058">
    <property type="protein sequence ID" value="SOO23854.1"/>
    <property type="molecule type" value="Genomic_DNA"/>
</dbReference>
<reference evidence="1 2" key="1">
    <citation type="submission" date="2017-10" db="EMBL/GenBank/DDBJ databases">
        <authorList>
            <person name="Regsiter A."/>
            <person name="William W."/>
        </authorList>
    </citation>
    <scope>NUCLEOTIDE SEQUENCE [LARGE SCALE GENOMIC DNA]</scope>
    <source>
        <strain evidence="1 2">CFBP6991</strain>
    </source>
</reference>
<proteinExistence type="predicted"/>
<protein>
    <submittedName>
        <fullName evidence="1">Uncharacterized protein</fullName>
    </submittedName>
</protein>
<accession>A0A7Z7J0P3</accession>
<organism evidence="1 2">
    <name type="scientific">Xanthomonas campestris pv. phaseoli</name>
    <dbReference type="NCBI Taxonomy" id="317013"/>
    <lineage>
        <taxon>Bacteria</taxon>
        <taxon>Pseudomonadati</taxon>
        <taxon>Pseudomonadota</taxon>
        <taxon>Gammaproteobacteria</taxon>
        <taxon>Lysobacterales</taxon>
        <taxon>Lysobacteraceae</taxon>
        <taxon>Xanthomonas</taxon>
    </lineage>
</organism>
<comment type="caution">
    <text evidence="1">The sequence shown here is derived from an EMBL/GenBank/DDBJ whole genome shotgun (WGS) entry which is preliminary data.</text>
</comment>
<gene>
    <name evidence="1" type="ORF">XFF6991_310024</name>
</gene>
<name>A0A7Z7J0P3_XANCH</name>
<evidence type="ECO:0000313" key="1">
    <source>
        <dbReference type="EMBL" id="SOO23854.1"/>
    </source>
</evidence>